<gene>
    <name evidence="3" type="primary">MTHFD1_3</name>
    <name evidence="3" type="ORF">OS493_038803</name>
</gene>
<dbReference type="InterPro" id="IPR020631">
    <property type="entry name" value="THF_DH/CycHdrlase_NAD-bd_dom"/>
</dbReference>
<proteinExistence type="predicted"/>
<dbReference type="EC" id="3.5.4.9" evidence="1"/>
<dbReference type="GO" id="GO:0035999">
    <property type="term" value="P:tetrahydrofolate interconversion"/>
    <property type="evidence" value="ECO:0007669"/>
    <property type="project" value="TreeGrafter"/>
</dbReference>
<dbReference type="GO" id="GO:0004477">
    <property type="term" value="F:methenyltetrahydrofolate cyclohydrolase activity"/>
    <property type="evidence" value="ECO:0007669"/>
    <property type="project" value="UniProtKB-EC"/>
</dbReference>
<sequence>MADLLKWHHATVTTCHSKDQRLARCGEKGRYWFVVGIGRADFVKGDWIKEGAVVVDCGINVIPDETKKSGRRLIGDVHFAEAKKRASWITPVPGGVGGQ</sequence>
<evidence type="ECO:0000313" key="3">
    <source>
        <dbReference type="EMBL" id="KAJ7369457.1"/>
    </source>
</evidence>
<keyword evidence="4" id="KW-1185">Reference proteome</keyword>
<dbReference type="GO" id="GO:0004488">
    <property type="term" value="F:methylenetetrahydrofolate dehydrogenase (NADP+) activity"/>
    <property type="evidence" value="ECO:0007669"/>
    <property type="project" value="InterPro"/>
</dbReference>
<comment type="caution">
    <text evidence="3">The sequence shown here is derived from an EMBL/GenBank/DDBJ whole genome shotgun (WGS) entry which is preliminary data.</text>
</comment>
<dbReference type="PANTHER" id="PTHR48099:SF5">
    <property type="entry name" value="C-1-TETRAHYDROFOLATE SYNTHASE, CYTOPLASMIC"/>
    <property type="match status" value="1"/>
</dbReference>
<name>A0A9W9YU23_9CNID</name>
<dbReference type="InterPro" id="IPR036291">
    <property type="entry name" value="NAD(P)-bd_dom_sf"/>
</dbReference>
<dbReference type="AlphaFoldDB" id="A0A9W9YU23"/>
<accession>A0A9W9YU23</accession>
<dbReference type="Pfam" id="PF02882">
    <property type="entry name" value="THF_DHG_CYH_C"/>
    <property type="match status" value="1"/>
</dbReference>
<dbReference type="SUPFAM" id="SSF51735">
    <property type="entry name" value="NAD(P)-binding Rossmann-fold domains"/>
    <property type="match status" value="1"/>
</dbReference>
<feature type="domain" description="Tetrahydrofolate dehydrogenase/cyclohydrolase NAD(P)-binding" evidence="2">
    <location>
        <begin position="1"/>
        <end position="97"/>
    </location>
</feature>
<evidence type="ECO:0000256" key="1">
    <source>
        <dbReference type="ARBA" id="ARBA00012776"/>
    </source>
</evidence>
<dbReference type="OrthoDB" id="1845775at2759"/>
<dbReference type="PRINTS" id="PR00085">
    <property type="entry name" value="THFDHDRGNASE"/>
</dbReference>
<reference evidence="3" key="1">
    <citation type="submission" date="2023-01" db="EMBL/GenBank/DDBJ databases">
        <title>Genome assembly of the deep-sea coral Lophelia pertusa.</title>
        <authorList>
            <person name="Herrera S."/>
            <person name="Cordes E."/>
        </authorList>
    </citation>
    <scope>NUCLEOTIDE SEQUENCE</scope>
    <source>
        <strain evidence="3">USNM1676648</strain>
        <tissue evidence="3">Polyp</tissue>
    </source>
</reference>
<evidence type="ECO:0000259" key="2">
    <source>
        <dbReference type="Pfam" id="PF02882"/>
    </source>
</evidence>
<dbReference type="EMBL" id="MU826947">
    <property type="protein sequence ID" value="KAJ7369457.1"/>
    <property type="molecule type" value="Genomic_DNA"/>
</dbReference>
<protein>
    <recommendedName>
        <fullName evidence="1">methenyltetrahydrofolate cyclohydrolase</fullName>
        <ecNumber evidence="1">3.5.4.9</ecNumber>
    </recommendedName>
</protein>
<organism evidence="3 4">
    <name type="scientific">Desmophyllum pertusum</name>
    <dbReference type="NCBI Taxonomy" id="174260"/>
    <lineage>
        <taxon>Eukaryota</taxon>
        <taxon>Metazoa</taxon>
        <taxon>Cnidaria</taxon>
        <taxon>Anthozoa</taxon>
        <taxon>Hexacorallia</taxon>
        <taxon>Scleractinia</taxon>
        <taxon>Caryophylliina</taxon>
        <taxon>Caryophylliidae</taxon>
        <taxon>Desmophyllum</taxon>
    </lineage>
</organism>
<dbReference type="Proteomes" id="UP001163046">
    <property type="component" value="Unassembled WGS sequence"/>
</dbReference>
<dbReference type="InterPro" id="IPR000672">
    <property type="entry name" value="THF_DH/CycHdrlase"/>
</dbReference>
<dbReference type="Gene3D" id="3.40.50.720">
    <property type="entry name" value="NAD(P)-binding Rossmann-like Domain"/>
    <property type="match status" value="1"/>
</dbReference>
<evidence type="ECO:0000313" key="4">
    <source>
        <dbReference type="Proteomes" id="UP001163046"/>
    </source>
</evidence>
<dbReference type="GO" id="GO:0005829">
    <property type="term" value="C:cytosol"/>
    <property type="evidence" value="ECO:0007669"/>
    <property type="project" value="TreeGrafter"/>
</dbReference>
<dbReference type="PANTHER" id="PTHR48099">
    <property type="entry name" value="C-1-TETRAHYDROFOLATE SYNTHASE, CYTOPLASMIC-RELATED"/>
    <property type="match status" value="1"/>
</dbReference>